<dbReference type="AlphaFoldDB" id="A0A0A8ZTW2"/>
<evidence type="ECO:0000313" key="2">
    <source>
        <dbReference type="EMBL" id="JAD42236.1"/>
    </source>
</evidence>
<protein>
    <submittedName>
        <fullName evidence="2">Uncharacterized protein</fullName>
    </submittedName>
</protein>
<reference evidence="2" key="1">
    <citation type="submission" date="2014-09" db="EMBL/GenBank/DDBJ databases">
        <authorList>
            <person name="Magalhaes I.L.F."/>
            <person name="Oliveira U."/>
            <person name="Santos F.R."/>
            <person name="Vidigal T.H.D.A."/>
            <person name="Brescovit A.D."/>
            <person name="Santos A.J."/>
        </authorList>
    </citation>
    <scope>NUCLEOTIDE SEQUENCE</scope>
    <source>
        <tissue evidence="2">Shoot tissue taken approximately 20 cm above the soil surface</tissue>
    </source>
</reference>
<evidence type="ECO:0000256" key="1">
    <source>
        <dbReference type="SAM" id="MobiDB-lite"/>
    </source>
</evidence>
<sequence>MGRTTAADELGCRRPTGRSAAP</sequence>
<reference evidence="2" key="2">
    <citation type="journal article" date="2015" name="Data Brief">
        <title>Shoot transcriptome of the giant reed, Arundo donax.</title>
        <authorList>
            <person name="Barrero R.A."/>
            <person name="Guerrero F.D."/>
            <person name="Moolhuijzen P."/>
            <person name="Goolsby J.A."/>
            <person name="Tidwell J."/>
            <person name="Bellgard S.E."/>
            <person name="Bellgard M.I."/>
        </authorList>
    </citation>
    <scope>NUCLEOTIDE SEQUENCE</scope>
    <source>
        <tissue evidence="2">Shoot tissue taken approximately 20 cm above the soil surface</tissue>
    </source>
</reference>
<organism evidence="2">
    <name type="scientific">Arundo donax</name>
    <name type="common">Giant reed</name>
    <name type="synonym">Donax arundinaceus</name>
    <dbReference type="NCBI Taxonomy" id="35708"/>
    <lineage>
        <taxon>Eukaryota</taxon>
        <taxon>Viridiplantae</taxon>
        <taxon>Streptophyta</taxon>
        <taxon>Embryophyta</taxon>
        <taxon>Tracheophyta</taxon>
        <taxon>Spermatophyta</taxon>
        <taxon>Magnoliopsida</taxon>
        <taxon>Liliopsida</taxon>
        <taxon>Poales</taxon>
        <taxon>Poaceae</taxon>
        <taxon>PACMAD clade</taxon>
        <taxon>Arundinoideae</taxon>
        <taxon>Arundineae</taxon>
        <taxon>Arundo</taxon>
    </lineage>
</organism>
<name>A0A0A8ZTW2_ARUDO</name>
<dbReference type="EMBL" id="GBRH01255659">
    <property type="protein sequence ID" value="JAD42236.1"/>
    <property type="molecule type" value="Transcribed_RNA"/>
</dbReference>
<accession>A0A0A8ZTW2</accession>
<proteinExistence type="predicted"/>
<feature type="region of interest" description="Disordered" evidence="1">
    <location>
        <begin position="1"/>
        <end position="22"/>
    </location>
</feature>